<reference evidence="2" key="1">
    <citation type="journal article" date="2023" name="Nat. Plants">
        <title>Single-cell RNA sequencing provides a high-resolution roadmap for understanding the multicellular compartmentation of specialized metabolism.</title>
        <authorList>
            <person name="Sun S."/>
            <person name="Shen X."/>
            <person name="Li Y."/>
            <person name="Li Y."/>
            <person name="Wang S."/>
            <person name="Li R."/>
            <person name="Zhang H."/>
            <person name="Shen G."/>
            <person name="Guo B."/>
            <person name="Wei J."/>
            <person name="Xu J."/>
            <person name="St-Pierre B."/>
            <person name="Chen S."/>
            <person name="Sun C."/>
        </authorList>
    </citation>
    <scope>NUCLEOTIDE SEQUENCE [LARGE SCALE GENOMIC DNA]</scope>
</reference>
<proteinExistence type="predicted"/>
<evidence type="ECO:0000313" key="2">
    <source>
        <dbReference type="Proteomes" id="UP001060085"/>
    </source>
</evidence>
<gene>
    <name evidence="1" type="ORF">M9H77_19602</name>
</gene>
<name>A0ACC0BAS5_CATRO</name>
<evidence type="ECO:0000313" key="1">
    <source>
        <dbReference type="EMBL" id="KAI5669749.1"/>
    </source>
</evidence>
<keyword evidence="2" id="KW-1185">Reference proteome</keyword>
<protein>
    <submittedName>
        <fullName evidence="1">Uncharacterized protein</fullName>
    </submittedName>
</protein>
<organism evidence="1 2">
    <name type="scientific">Catharanthus roseus</name>
    <name type="common">Madagascar periwinkle</name>
    <name type="synonym">Vinca rosea</name>
    <dbReference type="NCBI Taxonomy" id="4058"/>
    <lineage>
        <taxon>Eukaryota</taxon>
        <taxon>Viridiplantae</taxon>
        <taxon>Streptophyta</taxon>
        <taxon>Embryophyta</taxon>
        <taxon>Tracheophyta</taxon>
        <taxon>Spermatophyta</taxon>
        <taxon>Magnoliopsida</taxon>
        <taxon>eudicotyledons</taxon>
        <taxon>Gunneridae</taxon>
        <taxon>Pentapetalae</taxon>
        <taxon>asterids</taxon>
        <taxon>lamiids</taxon>
        <taxon>Gentianales</taxon>
        <taxon>Apocynaceae</taxon>
        <taxon>Rauvolfioideae</taxon>
        <taxon>Vinceae</taxon>
        <taxon>Catharanthinae</taxon>
        <taxon>Catharanthus</taxon>
    </lineage>
</organism>
<accession>A0ACC0BAS5</accession>
<dbReference type="Proteomes" id="UP001060085">
    <property type="component" value="Linkage Group LG04"/>
</dbReference>
<sequence>MAPDNNWLSFSLSSMEMLNSSSSQPQIAPLFDASAAAASSAHHHNSHHHHYYFSDNFYGGNNGWQKGHHQIMYTGDENHQVKQQVVTEEQSNMNGGGVHHHDHSSIFTSFLDQNQPPPKLEDFLGGDSTETQDSSLTHIYDQQQGGSAYFGDQQDLKTIAAFQAFSTNSGSEVDDSASVARTTTTQVMCGGAEFTTGQSNESGNELGYSQCPPTAGALSLCVNPQRSSDQKAIVPVDSDACKKITDTFGQRTSIYRGVTRHRWTGRYEAHLWDNSCRREGQARKGRQVYLGGYDKEEKAARAYDLAALKYWGPTATTNFPVTNYSKEVEEMKHVTKQEFIASLRRKSSGFSRGASIYRGVTRHHQQGRWQARIGRVAGNKDLYLGTFATEEEAAEAYDIAAIKFRGVNAVTNFEMSRYDVEAIMKSALPIGGAAKRLKLSLESEQKPTLSNDQQTQCSSSNGSSSTINFSAIQPAPPVPCGVPFDSATPYYHHNLFHHLNVSNNAAVVATPGTTGPVSSLMTPMPLLPSPAEFFIWPHQSY</sequence>
<dbReference type="EMBL" id="CM044704">
    <property type="protein sequence ID" value="KAI5669749.1"/>
    <property type="molecule type" value="Genomic_DNA"/>
</dbReference>
<comment type="caution">
    <text evidence="1">The sequence shown here is derived from an EMBL/GenBank/DDBJ whole genome shotgun (WGS) entry which is preliminary data.</text>
</comment>